<reference evidence="9 10" key="1">
    <citation type="submission" date="2017-10" db="EMBL/GenBank/DDBJ databases">
        <title>Comparative genomics in systemic dimorphic fungi from Ajellomycetaceae.</title>
        <authorList>
            <person name="Munoz J.F."/>
            <person name="Mcewen J.G."/>
            <person name="Clay O.K."/>
            <person name="Cuomo C.A."/>
        </authorList>
    </citation>
    <scope>NUCLEOTIDE SEQUENCE [LARGE SCALE GENOMIC DNA]</scope>
    <source>
        <strain evidence="9 10">UAMH130</strain>
    </source>
</reference>
<dbReference type="EMBL" id="PDNC01000020">
    <property type="protein sequence ID" value="PGH06604.1"/>
    <property type="molecule type" value="Genomic_DNA"/>
</dbReference>
<proteinExistence type="predicted"/>
<name>A0A2B7X4N2_9EURO</name>
<dbReference type="Proteomes" id="UP000224080">
    <property type="component" value="Unassembled WGS sequence"/>
</dbReference>
<dbReference type="PROSITE" id="PS00028">
    <property type="entry name" value="ZINC_FINGER_C2H2_1"/>
    <property type="match status" value="2"/>
</dbReference>
<dbReference type="Pfam" id="PF12874">
    <property type="entry name" value="zf-met"/>
    <property type="match status" value="1"/>
</dbReference>
<evidence type="ECO:0000256" key="5">
    <source>
        <dbReference type="ARBA" id="ARBA00022833"/>
    </source>
</evidence>
<dbReference type="GO" id="GO:0005634">
    <property type="term" value="C:nucleus"/>
    <property type="evidence" value="ECO:0007669"/>
    <property type="project" value="UniProtKB-SubCell"/>
</dbReference>
<dbReference type="GO" id="GO:0008270">
    <property type="term" value="F:zinc ion binding"/>
    <property type="evidence" value="ECO:0007669"/>
    <property type="project" value="UniProtKB-KW"/>
</dbReference>
<dbReference type="InterPro" id="IPR050888">
    <property type="entry name" value="ZnF_C2H2-type_TF"/>
</dbReference>
<dbReference type="PANTHER" id="PTHR24406">
    <property type="entry name" value="TRANSCRIPTIONAL REPRESSOR CTCFL-RELATED"/>
    <property type="match status" value="1"/>
</dbReference>
<keyword evidence="4 7" id="KW-0863">Zinc-finger</keyword>
<dbReference type="AlphaFoldDB" id="A0A2B7X4N2"/>
<evidence type="ECO:0000313" key="9">
    <source>
        <dbReference type="EMBL" id="PGH06604.1"/>
    </source>
</evidence>
<dbReference type="InterPro" id="IPR013087">
    <property type="entry name" value="Znf_C2H2_type"/>
</dbReference>
<evidence type="ECO:0000256" key="4">
    <source>
        <dbReference type="ARBA" id="ARBA00022771"/>
    </source>
</evidence>
<comment type="caution">
    <text evidence="9">The sequence shown here is derived from an EMBL/GenBank/DDBJ whole genome shotgun (WGS) entry which is preliminary data.</text>
</comment>
<evidence type="ECO:0000259" key="8">
    <source>
        <dbReference type="PROSITE" id="PS50157"/>
    </source>
</evidence>
<keyword evidence="2" id="KW-0479">Metal-binding</keyword>
<sequence length="251" mass="29984">MVNLGRYITRDHYNDGWTEYECAYCYKTTTSLTALTQHCRDSLAHRWCHRCERVFPHSKALNDHLRYSSAHNLCERDGCDEDFSTSSELVDHKEEDHYWCRPCNWFADSQYQLRNHDINRHFMCEICDSFFQSDNNLRMHLITHEDRDKECYGCTKTFSTFSAMLTHLEAGRCCTSRSELNTTAAEYMYSDDYFRGFDKHFLFYCQSCDVKFCHLSALYQHVEMRLDCQYLLEYGSSLYGLKHHIEDELCY</sequence>
<gene>
    <name evidence="9" type="ORF">GX51_02231</name>
</gene>
<protein>
    <recommendedName>
        <fullName evidence="8">C2H2-type domain-containing protein</fullName>
    </recommendedName>
</protein>
<dbReference type="SUPFAM" id="SSF57667">
    <property type="entry name" value="beta-beta-alpha zinc fingers"/>
    <property type="match status" value="1"/>
</dbReference>
<feature type="domain" description="C2H2-type" evidence="8">
    <location>
        <begin position="72"/>
        <end position="102"/>
    </location>
</feature>
<keyword evidence="3" id="KW-0677">Repeat</keyword>
<evidence type="ECO:0000256" key="1">
    <source>
        <dbReference type="ARBA" id="ARBA00004123"/>
    </source>
</evidence>
<evidence type="ECO:0000256" key="7">
    <source>
        <dbReference type="PROSITE-ProRule" id="PRU00042"/>
    </source>
</evidence>
<comment type="subcellular location">
    <subcellularLocation>
        <location evidence="1">Nucleus</location>
    </subcellularLocation>
</comment>
<accession>A0A2B7X4N2</accession>
<evidence type="ECO:0000256" key="6">
    <source>
        <dbReference type="ARBA" id="ARBA00023242"/>
    </source>
</evidence>
<feature type="domain" description="C2H2-type" evidence="8">
    <location>
        <begin position="122"/>
        <end position="149"/>
    </location>
</feature>
<evidence type="ECO:0000256" key="2">
    <source>
        <dbReference type="ARBA" id="ARBA00022723"/>
    </source>
</evidence>
<dbReference type="STRING" id="2060905.A0A2B7X4N2"/>
<keyword evidence="6" id="KW-0539">Nucleus</keyword>
<dbReference type="PROSITE" id="PS50157">
    <property type="entry name" value="ZINC_FINGER_C2H2_2"/>
    <property type="match status" value="2"/>
</dbReference>
<dbReference type="SMART" id="SM00355">
    <property type="entry name" value="ZnF_C2H2"/>
    <property type="match status" value="6"/>
</dbReference>
<dbReference type="InterPro" id="IPR036236">
    <property type="entry name" value="Znf_C2H2_sf"/>
</dbReference>
<evidence type="ECO:0000256" key="3">
    <source>
        <dbReference type="ARBA" id="ARBA00022737"/>
    </source>
</evidence>
<evidence type="ECO:0000313" key="10">
    <source>
        <dbReference type="Proteomes" id="UP000224080"/>
    </source>
</evidence>
<dbReference type="Gene3D" id="3.30.160.60">
    <property type="entry name" value="Classic Zinc Finger"/>
    <property type="match status" value="2"/>
</dbReference>
<keyword evidence="5" id="KW-0862">Zinc</keyword>
<organism evidence="9 10">
    <name type="scientific">Blastomyces parvus</name>
    <dbReference type="NCBI Taxonomy" id="2060905"/>
    <lineage>
        <taxon>Eukaryota</taxon>
        <taxon>Fungi</taxon>
        <taxon>Dikarya</taxon>
        <taxon>Ascomycota</taxon>
        <taxon>Pezizomycotina</taxon>
        <taxon>Eurotiomycetes</taxon>
        <taxon>Eurotiomycetidae</taxon>
        <taxon>Onygenales</taxon>
        <taxon>Ajellomycetaceae</taxon>
        <taxon>Blastomyces</taxon>
    </lineage>
</organism>
<keyword evidence="10" id="KW-1185">Reference proteome</keyword>
<dbReference type="OrthoDB" id="4175362at2759"/>